<reference evidence="1 2" key="1">
    <citation type="submission" date="2019-03" db="EMBL/GenBank/DDBJ databases">
        <title>Genomic Encyclopedia of Type Strains, Phase IV (KMG-IV): sequencing the most valuable type-strain genomes for metagenomic binning, comparative biology and taxonomic classification.</title>
        <authorList>
            <person name="Goeker M."/>
        </authorList>
    </citation>
    <scope>NUCLEOTIDE SEQUENCE [LARGE SCALE GENOMIC DNA]</scope>
    <source>
        <strain evidence="1 2">DSM 19377</strain>
    </source>
</reference>
<dbReference type="AlphaFoldDB" id="A0A4R2P7H6"/>
<evidence type="ECO:0000313" key="1">
    <source>
        <dbReference type="EMBL" id="TCP30218.1"/>
    </source>
</evidence>
<evidence type="ECO:0000313" key="2">
    <source>
        <dbReference type="Proteomes" id="UP000295416"/>
    </source>
</evidence>
<comment type="caution">
    <text evidence="1">The sequence shown here is derived from an EMBL/GenBank/DDBJ whole genome shotgun (WGS) entry which is preliminary data.</text>
</comment>
<dbReference type="EMBL" id="SLXK01000006">
    <property type="protein sequence ID" value="TCP30218.1"/>
    <property type="molecule type" value="Genomic_DNA"/>
</dbReference>
<gene>
    <name evidence="1" type="ORF">EV207_10641</name>
</gene>
<sequence>MCNEEEDNMSSVGAPMKINAFAKMKDIITSEMKAQGITAADIRKELLEKKHGK</sequence>
<protein>
    <submittedName>
        <fullName evidence="1">Uncharacterized protein</fullName>
    </submittedName>
</protein>
<accession>A0A4R2P7H6</accession>
<dbReference type="Proteomes" id="UP000295416">
    <property type="component" value="Unassembled WGS sequence"/>
</dbReference>
<name>A0A4R2P7H6_9BACL</name>
<proteinExistence type="predicted"/>
<organism evidence="1 2">
    <name type="scientific">Scopulibacillus darangshiensis</name>
    <dbReference type="NCBI Taxonomy" id="442528"/>
    <lineage>
        <taxon>Bacteria</taxon>
        <taxon>Bacillati</taxon>
        <taxon>Bacillota</taxon>
        <taxon>Bacilli</taxon>
        <taxon>Bacillales</taxon>
        <taxon>Sporolactobacillaceae</taxon>
        <taxon>Scopulibacillus</taxon>
    </lineage>
</organism>
<keyword evidence="2" id="KW-1185">Reference proteome</keyword>